<keyword evidence="2" id="KW-1185">Reference proteome</keyword>
<dbReference type="EMBL" id="BGPR01000959">
    <property type="protein sequence ID" value="GBM41355.1"/>
    <property type="molecule type" value="Genomic_DNA"/>
</dbReference>
<dbReference type="AlphaFoldDB" id="A0A4Y2FLK9"/>
<proteinExistence type="predicted"/>
<sequence length="106" mass="11849">MPALQTMFMPNVVALGPVVRPYTDTYKHSPLSAVEILFQILIDKLENCYWAEESYSLLTLFLKTVVVMKQLNDGFSFSVLVAFSFNIGPAIFTPKVGIRSSEEIGL</sequence>
<evidence type="ECO:0000313" key="1">
    <source>
        <dbReference type="EMBL" id="GBM41355.1"/>
    </source>
</evidence>
<organism evidence="1 2">
    <name type="scientific">Araneus ventricosus</name>
    <name type="common">Orbweaver spider</name>
    <name type="synonym">Epeira ventricosa</name>
    <dbReference type="NCBI Taxonomy" id="182803"/>
    <lineage>
        <taxon>Eukaryota</taxon>
        <taxon>Metazoa</taxon>
        <taxon>Ecdysozoa</taxon>
        <taxon>Arthropoda</taxon>
        <taxon>Chelicerata</taxon>
        <taxon>Arachnida</taxon>
        <taxon>Araneae</taxon>
        <taxon>Araneomorphae</taxon>
        <taxon>Entelegynae</taxon>
        <taxon>Araneoidea</taxon>
        <taxon>Araneidae</taxon>
        <taxon>Araneus</taxon>
    </lineage>
</organism>
<dbReference type="Proteomes" id="UP000499080">
    <property type="component" value="Unassembled WGS sequence"/>
</dbReference>
<reference evidence="1 2" key="1">
    <citation type="journal article" date="2019" name="Sci. Rep.">
        <title>Orb-weaving spider Araneus ventricosus genome elucidates the spidroin gene catalogue.</title>
        <authorList>
            <person name="Kono N."/>
            <person name="Nakamura H."/>
            <person name="Ohtoshi R."/>
            <person name="Moran D.A.P."/>
            <person name="Shinohara A."/>
            <person name="Yoshida Y."/>
            <person name="Fujiwara M."/>
            <person name="Mori M."/>
            <person name="Tomita M."/>
            <person name="Arakawa K."/>
        </authorList>
    </citation>
    <scope>NUCLEOTIDE SEQUENCE [LARGE SCALE GENOMIC DNA]</scope>
</reference>
<accession>A0A4Y2FLK9</accession>
<evidence type="ECO:0000313" key="2">
    <source>
        <dbReference type="Proteomes" id="UP000499080"/>
    </source>
</evidence>
<name>A0A4Y2FLK9_ARAVE</name>
<comment type="caution">
    <text evidence="1">The sequence shown here is derived from an EMBL/GenBank/DDBJ whole genome shotgun (WGS) entry which is preliminary data.</text>
</comment>
<protein>
    <submittedName>
        <fullName evidence="1">Uncharacterized protein</fullName>
    </submittedName>
</protein>
<gene>
    <name evidence="1" type="ORF">AVEN_241504_1</name>
</gene>